<gene>
    <name evidence="2" type="ORF">GBAR_LOCUS17314</name>
</gene>
<comment type="caution">
    <text evidence="2">The sequence shown here is derived from an EMBL/GenBank/DDBJ whole genome shotgun (WGS) entry which is preliminary data.</text>
</comment>
<dbReference type="Gene3D" id="2.60.120.620">
    <property type="entry name" value="q2cbj1_9rhob like domain"/>
    <property type="match status" value="1"/>
</dbReference>
<dbReference type="AlphaFoldDB" id="A0AA35SJZ3"/>
<dbReference type="PANTHER" id="PTHR20883:SF51">
    <property type="entry name" value="PHYTANOYL-COA HYDROXYLASE"/>
    <property type="match status" value="1"/>
</dbReference>
<dbReference type="EMBL" id="CASHTH010002486">
    <property type="protein sequence ID" value="CAI8030558.1"/>
    <property type="molecule type" value="Genomic_DNA"/>
</dbReference>
<protein>
    <submittedName>
        <fullName evidence="2">L-proline trans-4-hydroxylase</fullName>
    </submittedName>
</protein>
<accession>A0AA35SJZ3</accession>
<keyword evidence="3" id="KW-1185">Reference proteome</keyword>
<evidence type="ECO:0000313" key="2">
    <source>
        <dbReference type="EMBL" id="CAI8030558.1"/>
    </source>
</evidence>
<dbReference type="PANTHER" id="PTHR20883">
    <property type="entry name" value="PHYTANOYL-COA DIOXYGENASE DOMAIN CONTAINING 1"/>
    <property type="match status" value="1"/>
</dbReference>
<proteinExistence type="predicted"/>
<dbReference type="SUPFAM" id="SSF51197">
    <property type="entry name" value="Clavaminate synthase-like"/>
    <property type="match status" value="1"/>
</dbReference>
<organism evidence="2 3">
    <name type="scientific">Geodia barretti</name>
    <name type="common">Barrett's horny sponge</name>
    <dbReference type="NCBI Taxonomy" id="519541"/>
    <lineage>
        <taxon>Eukaryota</taxon>
        <taxon>Metazoa</taxon>
        <taxon>Porifera</taxon>
        <taxon>Demospongiae</taxon>
        <taxon>Heteroscleromorpha</taxon>
        <taxon>Tetractinellida</taxon>
        <taxon>Astrophorina</taxon>
        <taxon>Geodiidae</taxon>
        <taxon>Geodia</taxon>
    </lineage>
</organism>
<evidence type="ECO:0000256" key="1">
    <source>
        <dbReference type="ARBA" id="ARBA00001962"/>
    </source>
</evidence>
<comment type="cofactor">
    <cofactor evidence="1">
        <name>Fe cation</name>
        <dbReference type="ChEBI" id="CHEBI:24875"/>
    </cofactor>
</comment>
<dbReference type="Pfam" id="PF05721">
    <property type="entry name" value="PhyH"/>
    <property type="match status" value="1"/>
</dbReference>
<dbReference type="Proteomes" id="UP001174909">
    <property type="component" value="Unassembled WGS sequence"/>
</dbReference>
<reference evidence="2" key="1">
    <citation type="submission" date="2023-03" db="EMBL/GenBank/DDBJ databases">
        <authorList>
            <person name="Steffen K."/>
            <person name="Cardenas P."/>
        </authorList>
    </citation>
    <scope>NUCLEOTIDE SEQUENCE</scope>
</reference>
<dbReference type="InterPro" id="IPR008775">
    <property type="entry name" value="Phytyl_CoA_dOase-like"/>
</dbReference>
<feature type="non-terminal residue" evidence="2">
    <location>
        <position position="273"/>
    </location>
</feature>
<evidence type="ECO:0000313" key="3">
    <source>
        <dbReference type="Proteomes" id="UP001174909"/>
    </source>
</evidence>
<sequence length="273" mass="30875">MATYNKHQFDRDGYIVIKSLLSGEELSRLRSSLEGDSEILKYSYGVNDGHGRSCRMCLWNHPGKDITGMVSRCEKVAGTMEHLLGGEVYHYHTKLMMKEAHTGGSFVWHQDYGYWYLNGCLFPDMGTAFIAIDKCDEENGCLKVLKGSHRLGRIDHIRVGSQTGANVERVKMVEKVLPTVRVELEAGDGLFFHCNLLHCSDQNCSDRRRWAFLIAYNRASNNPVTKHHHPMYTPLVKVPDSAILECKSLTDLNGKDFMNPYDDHTVGNTTSLT</sequence>
<name>A0AA35SJZ3_GEOBA</name>